<dbReference type="GO" id="GO:0003735">
    <property type="term" value="F:structural constituent of ribosome"/>
    <property type="evidence" value="ECO:0007669"/>
    <property type="project" value="InterPro"/>
</dbReference>
<dbReference type="InParanoid" id="A0A2S8ST29"/>
<comment type="function">
    <text evidence="5">This is 1 of the proteins that bind and probably mediate the attachment of the 5S RNA into the large ribosomal subunit, where it forms part of the central protuberance. In the 70S ribosome it contacts protein S13 of the 30S subunit (bridge B1b), connecting the 2 subunits; this bridge is implicated in subunit movement. Contacts the P site tRNA; the 5S rRNA and some of its associated proteins might help stabilize positioning of ribosome-bound tRNAs.</text>
</comment>
<dbReference type="OrthoDB" id="9806626at2"/>
<dbReference type="GO" id="GO:0005840">
    <property type="term" value="C:ribosome"/>
    <property type="evidence" value="ECO:0007669"/>
    <property type="project" value="UniProtKB-KW"/>
</dbReference>
<dbReference type="GO" id="GO:0006412">
    <property type="term" value="P:translation"/>
    <property type="evidence" value="ECO:0007669"/>
    <property type="project" value="UniProtKB-UniRule"/>
</dbReference>
<dbReference type="GO" id="GO:1990904">
    <property type="term" value="C:ribonucleoprotein complex"/>
    <property type="evidence" value="ECO:0007669"/>
    <property type="project" value="UniProtKB-KW"/>
</dbReference>
<evidence type="ECO:0000256" key="6">
    <source>
        <dbReference type="RuleBase" id="RU003930"/>
    </source>
</evidence>
<dbReference type="FunCoup" id="A0A2S8ST29">
    <property type="interactions" value="452"/>
</dbReference>
<dbReference type="HAMAP" id="MF_01333_B">
    <property type="entry name" value="Ribosomal_uL5_B"/>
    <property type="match status" value="1"/>
</dbReference>
<evidence type="ECO:0000313" key="9">
    <source>
        <dbReference type="EMBL" id="PQV63955.1"/>
    </source>
</evidence>
<dbReference type="EMBL" id="NIGF01000008">
    <property type="protein sequence ID" value="PQV63955.1"/>
    <property type="molecule type" value="Genomic_DNA"/>
</dbReference>
<comment type="subunit">
    <text evidence="5">Part of the 50S ribosomal subunit; part of the 5S rRNA/L5/L18/L25 subcomplex. Contacts the 5S rRNA and the P site tRNA. Forms a bridge to the 30S subunit in the 70S ribosome.</text>
</comment>
<dbReference type="InterPro" id="IPR022803">
    <property type="entry name" value="Ribosomal_uL5_dom_sf"/>
</dbReference>
<dbReference type="Pfam" id="PF00673">
    <property type="entry name" value="Ribosomal_L5_C"/>
    <property type="match status" value="1"/>
</dbReference>
<evidence type="ECO:0000256" key="1">
    <source>
        <dbReference type="ARBA" id="ARBA00008553"/>
    </source>
</evidence>
<sequence length="186" mass="21211">MKPHLQERYESQVKEALQKQFGYDNPMQLPRLQKIVVNMGVGDAREDSKLIDAAAADLAVITGQKPAIRRAKKSIANFKLREGMPIGCMVTLRGERMWEFMYRLIHAALPRIRDFQGIPDRSFDGRGNYTFGVREQLIFPEINADKVTKTRGMDITFVTSAKTDDEARVMLRELGLPMRKRGDAPQ</sequence>
<dbReference type="RefSeq" id="WP_105483788.1">
    <property type="nucleotide sequence ID" value="NZ_NIGF01000008.1"/>
</dbReference>
<evidence type="ECO:0000256" key="4">
    <source>
        <dbReference type="ARBA" id="ARBA00035245"/>
    </source>
</evidence>
<dbReference type="InterPro" id="IPR031309">
    <property type="entry name" value="Ribosomal_uL5_C"/>
</dbReference>
<accession>A0A2S8ST29</accession>
<dbReference type="InterPro" id="IPR031310">
    <property type="entry name" value="Ribosomal_uL5_N"/>
</dbReference>
<dbReference type="AlphaFoldDB" id="A0A2S8ST29"/>
<keyword evidence="5" id="KW-0820">tRNA-binding</keyword>
<evidence type="ECO:0000256" key="3">
    <source>
        <dbReference type="ARBA" id="ARBA00023274"/>
    </source>
</evidence>
<dbReference type="FunFam" id="3.30.1440.10:FF:000001">
    <property type="entry name" value="50S ribosomal protein L5"/>
    <property type="match status" value="1"/>
</dbReference>
<keyword evidence="10" id="KW-1185">Reference proteome</keyword>
<evidence type="ECO:0000259" key="7">
    <source>
        <dbReference type="Pfam" id="PF00281"/>
    </source>
</evidence>
<comment type="caution">
    <text evidence="9">The sequence shown here is derived from an EMBL/GenBank/DDBJ whole genome shotgun (WGS) entry which is preliminary data.</text>
</comment>
<dbReference type="InterPro" id="IPR020930">
    <property type="entry name" value="Ribosomal_uL5_bac-type"/>
</dbReference>
<evidence type="ECO:0000313" key="10">
    <source>
        <dbReference type="Proteomes" id="UP000237684"/>
    </source>
</evidence>
<keyword evidence="5" id="KW-0699">rRNA-binding</keyword>
<name>A0A2S8ST29_9BACT</name>
<dbReference type="Proteomes" id="UP000237684">
    <property type="component" value="Unassembled WGS sequence"/>
</dbReference>
<dbReference type="SUPFAM" id="SSF55282">
    <property type="entry name" value="RL5-like"/>
    <property type="match status" value="1"/>
</dbReference>
<evidence type="ECO:0000256" key="5">
    <source>
        <dbReference type="HAMAP-Rule" id="MF_01333"/>
    </source>
</evidence>
<keyword evidence="3 5" id="KW-0687">Ribonucleoprotein</keyword>
<feature type="domain" description="Large ribosomal subunit protein uL5 N-terminal" evidence="7">
    <location>
        <begin position="25"/>
        <end position="81"/>
    </location>
</feature>
<evidence type="ECO:0000256" key="2">
    <source>
        <dbReference type="ARBA" id="ARBA00022980"/>
    </source>
</evidence>
<dbReference type="GO" id="GO:0019843">
    <property type="term" value="F:rRNA binding"/>
    <property type="evidence" value="ECO:0007669"/>
    <property type="project" value="UniProtKB-UniRule"/>
</dbReference>
<keyword evidence="5" id="KW-0694">RNA-binding</keyword>
<dbReference type="NCBIfam" id="NF000585">
    <property type="entry name" value="PRK00010.1"/>
    <property type="match status" value="1"/>
</dbReference>
<reference evidence="9 10" key="1">
    <citation type="journal article" date="2018" name="Syst. Appl. Microbiol.">
        <title>Abditibacterium utsteinense sp. nov., the first cultivated member of candidate phylum FBP, isolated from ice-free Antarctic soil samples.</title>
        <authorList>
            <person name="Tahon G."/>
            <person name="Tytgat B."/>
            <person name="Lebbe L."/>
            <person name="Carlier A."/>
            <person name="Willems A."/>
        </authorList>
    </citation>
    <scope>NUCLEOTIDE SEQUENCE [LARGE SCALE GENOMIC DNA]</scope>
    <source>
        <strain evidence="9 10">LMG 29911</strain>
    </source>
</reference>
<dbReference type="Gene3D" id="3.30.1440.10">
    <property type="match status" value="1"/>
</dbReference>
<keyword evidence="2 5" id="KW-0689">Ribosomal protein</keyword>
<feature type="domain" description="Large ribosomal subunit protein uL5 C-terminal" evidence="8">
    <location>
        <begin position="85"/>
        <end position="177"/>
    </location>
</feature>
<gene>
    <name evidence="5" type="primary">rplE</name>
    <name evidence="9" type="ORF">B1R32_108166</name>
</gene>
<dbReference type="Pfam" id="PF00281">
    <property type="entry name" value="Ribosomal_L5"/>
    <property type="match status" value="1"/>
</dbReference>
<proteinExistence type="inferred from homology"/>
<dbReference type="PANTHER" id="PTHR11994">
    <property type="entry name" value="60S RIBOSOMAL PROTEIN L11-RELATED"/>
    <property type="match status" value="1"/>
</dbReference>
<comment type="similarity">
    <text evidence="1 5 6">Belongs to the universal ribosomal protein uL5 family.</text>
</comment>
<dbReference type="PIRSF" id="PIRSF002161">
    <property type="entry name" value="Ribosomal_L5"/>
    <property type="match status" value="1"/>
</dbReference>
<dbReference type="InterPro" id="IPR002132">
    <property type="entry name" value="Ribosomal_uL5"/>
</dbReference>
<dbReference type="GO" id="GO:0000049">
    <property type="term" value="F:tRNA binding"/>
    <property type="evidence" value="ECO:0007669"/>
    <property type="project" value="UniProtKB-UniRule"/>
</dbReference>
<evidence type="ECO:0000259" key="8">
    <source>
        <dbReference type="Pfam" id="PF00673"/>
    </source>
</evidence>
<organism evidence="9 10">
    <name type="scientific">Abditibacterium utsteinense</name>
    <dbReference type="NCBI Taxonomy" id="1960156"/>
    <lineage>
        <taxon>Bacteria</taxon>
        <taxon>Pseudomonadati</taxon>
        <taxon>Abditibacteriota</taxon>
        <taxon>Abditibacteriia</taxon>
        <taxon>Abditibacteriales</taxon>
        <taxon>Abditibacteriaceae</taxon>
        <taxon>Abditibacterium</taxon>
    </lineage>
</organism>
<protein>
    <recommendedName>
        <fullName evidence="4 5">Large ribosomal subunit protein uL5</fullName>
    </recommendedName>
</protein>